<gene>
    <name evidence="1" type="ORF">LCGC14_0878120</name>
</gene>
<comment type="caution">
    <text evidence="1">The sequence shown here is derived from an EMBL/GenBank/DDBJ whole genome shotgun (WGS) entry which is preliminary data.</text>
</comment>
<accession>A0A0F9P2P2</accession>
<name>A0A0F9P2P2_9ZZZZ</name>
<reference evidence="1" key="1">
    <citation type="journal article" date="2015" name="Nature">
        <title>Complex archaea that bridge the gap between prokaryotes and eukaryotes.</title>
        <authorList>
            <person name="Spang A."/>
            <person name="Saw J.H."/>
            <person name="Jorgensen S.L."/>
            <person name="Zaremba-Niedzwiedzka K."/>
            <person name="Martijn J."/>
            <person name="Lind A.E."/>
            <person name="van Eijk R."/>
            <person name="Schleper C."/>
            <person name="Guy L."/>
            <person name="Ettema T.J."/>
        </authorList>
    </citation>
    <scope>NUCLEOTIDE SEQUENCE</scope>
</reference>
<sequence>MKNEKAIEYVKEAIRIETKIWNEPLCDKCNVRNCTPQDCKTFQQFNALGEYLRLALRLLAEPEKPKCKVCKDTKKVQIGWVGQEIDVPCQDCKPKEAKCDNCDKPVDTELEGIVTESGELLCMNYQDEQSVQKPKEDVAELREKLAELAHKQWSGWIKYMFGKCLRKADGTMLIPEWGVTRWQRQAYTPYNKLSEKEQESDRAEADKFLALLTEKPIRDIEKSPVPCPKCRRVDGLMWDARPKIWRCVWKDCEYIERPEKPCDKCGGSKEARADLGV</sequence>
<dbReference type="AlphaFoldDB" id="A0A0F9P2P2"/>
<protein>
    <submittedName>
        <fullName evidence="1">Uncharacterized protein</fullName>
    </submittedName>
</protein>
<organism evidence="1">
    <name type="scientific">marine sediment metagenome</name>
    <dbReference type="NCBI Taxonomy" id="412755"/>
    <lineage>
        <taxon>unclassified sequences</taxon>
        <taxon>metagenomes</taxon>
        <taxon>ecological metagenomes</taxon>
    </lineage>
</organism>
<evidence type="ECO:0000313" key="1">
    <source>
        <dbReference type="EMBL" id="KKN26095.1"/>
    </source>
</evidence>
<proteinExistence type="predicted"/>
<dbReference type="EMBL" id="LAZR01002748">
    <property type="protein sequence ID" value="KKN26095.1"/>
    <property type="molecule type" value="Genomic_DNA"/>
</dbReference>